<protein>
    <recommendedName>
        <fullName evidence="3">LPS-assembly lipoprotein LptE</fullName>
    </recommendedName>
</protein>
<dbReference type="AlphaFoldDB" id="A0A517MSJ8"/>
<dbReference type="RefSeq" id="WP_218932338.1">
    <property type="nucleotide sequence ID" value="NZ_CP036263.1"/>
</dbReference>
<gene>
    <name evidence="1" type="ORF">HG15A2_11230</name>
</gene>
<evidence type="ECO:0000313" key="2">
    <source>
        <dbReference type="Proteomes" id="UP000319852"/>
    </source>
</evidence>
<dbReference type="PROSITE" id="PS51257">
    <property type="entry name" value="PROKAR_LIPOPROTEIN"/>
    <property type="match status" value="1"/>
</dbReference>
<dbReference type="Pfam" id="PF04390">
    <property type="entry name" value="LptE"/>
    <property type="match status" value="1"/>
</dbReference>
<evidence type="ECO:0000313" key="1">
    <source>
        <dbReference type="EMBL" id="QDS97855.1"/>
    </source>
</evidence>
<evidence type="ECO:0008006" key="3">
    <source>
        <dbReference type="Google" id="ProtNLM"/>
    </source>
</evidence>
<organism evidence="1 2">
    <name type="scientific">Adhaeretor mobilis</name>
    <dbReference type="NCBI Taxonomy" id="1930276"/>
    <lineage>
        <taxon>Bacteria</taxon>
        <taxon>Pseudomonadati</taxon>
        <taxon>Planctomycetota</taxon>
        <taxon>Planctomycetia</taxon>
        <taxon>Pirellulales</taxon>
        <taxon>Lacipirellulaceae</taxon>
        <taxon>Adhaeretor</taxon>
    </lineage>
</organism>
<name>A0A517MSJ8_9BACT</name>
<keyword evidence="2" id="KW-1185">Reference proteome</keyword>
<dbReference type="Proteomes" id="UP000319852">
    <property type="component" value="Chromosome"/>
</dbReference>
<proteinExistence type="predicted"/>
<accession>A0A517MSJ8</accession>
<sequence length="181" mass="19860">MLRQFGASQVALFLACVHAVTVLSGCASYRIGNETLYAPDIVTVYVPMIQSDSFRRDLGERLTEAVVKEIELKTPFKVVGTPDADSVLSIHLARDTNRVTIENPNDDPRSIELNLAAQVTWLNRRRVPLQPISAVPLPPELLPISQTGTLITAVGQSVASAQQLAIQRLAERIVATMEESW</sequence>
<dbReference type="InterPro" id="IPR007485">
    <property type="entry name" value="LPS_assembly_LptE"/>
</dbReference>
<reference evidence="1 2" key="1">
    <citation type="submission" date="2019-02" db="EMBL/GenBank/DDBJ databases">
        <title>Deep-cultivation of Planctomycetes and their phenomic and genomic characterization uncovers novel biology.</title>
        <authorList>
            <person name="Wiegand S."/>
            <person name="Jogler M."/>
            <person name="Boedeker C."/>
            <person name="Pinto D."/>
            <person name="Vollmers J."/>
            <person name="Rivas-Marin E."/>
            <person name="Kohn T."/>
            <person name="Peeters S.H."/>
            <person name="Heuer A."/>
            <person name="Rast P."/>
            <person name="Oberbeckmann S."/>
            <person name="Bunk B."/>
            <person name="Jeske O."/>
            <person name="Meyerdierks A."/>
            <person name="Storesund J.E."/>
            <person name="Kallscheuer N."/>
            <person name="Luecker S."/>
            <person name="Lage O.M."/>
            <person name="Pohl T."/>
            <person name="Merkel B.J."/>
            <person name="Hornburger P."/>
            <person name="Mueller R.-W."/>
            <person name="Bruemmer F."/>
            <person name="Labrenz M."/>
            <person name="Spormann A.M."/>
            <person name="Op den Camp H."/>
            <person name="Overmann J."/>
            <person name="Amann R."/>
            <person name="Jetten M.S.M."/>
            <person name="Mascher T."/>
            <person name="Medema M.H."/>
            <person name="Devos D.P."/>
            <person name="Kaster A.-K."/>
            <person name="Ovreas L."/>
            <person name="Rohde M."/>
            <person name="Galperin M.Y."/>
            <person name="Jogler C."/>
        </authorList>
    </citation>
    <scope>NUCLEOTIDE SEQUENCE [LARGE SCALE GENOMIC DNA]</scope>
    <source>
        <strain evidence="1 2">HG15A2</strain>
    </source>
</reference>
<dbReference type="GO" id="GO:0019867">
    <property type="term" value="C:outer membrane"/>
    <property type="evidence" value="ECO:0007669"/>
    <property type="project" value="InterPro"/>
</dbReference>
<dbReference type="EMBL" id="CP036263">
    <property type="protein sequence ID" value="QDS97855.1"/>
    <property type="molecule type" value="Genomic_DNA"/>
</dbReference>
<dbReference type="GO" id="GO:0043165">
    <property type="term" value="P:Gram-negative-bacterium-type cell outer membrane assembly"/>
    <property type="evidence" value="ECO:0007669"/>
    <property type="project" value="InterPro"/>
</dbReference>
<dbReference type="KEGG" id="amob:HG15A2_11230"/>